<feature type="compositionally biased region" description="Basic and acidic residues" evidence="1">
    <location>
        <begin position="399"/>
        <end position="415"/>
    </location>
</feature>
<dbReference type="CDD" id="cd00201">
    <property type="entry name" value="WW"/>
    <property type="match status" value="1"/>
</dbReference>
<feature type="domain" description="WW" evidence="2">
    <location>
        <begin position="194"/>
        <end position="237"/>
    </location>
</feature>
<evidence type="ECO:0000256" key="1">
    <source>
        <dbReference type="SAM" id="MobiDB-lite"/>
    </source>
</evidence>
<reference evidence="3" key="1">
    <citation type="submission" date="2023-03" db="EMBL/GenBank/DDBJ databases">
        <title>Massive genome expansion in bonnet fungi (Mycena s.s.) driven by repeated elements and novel gene families across ecological guilds.</title>
        <authorList>
            <consortium name="Lawrence Berkeley National Laboratory"/>
            <person name="Harder C.B."/>
            <person name="Miyauchi S."/>
            <person name="Viragh M."/>
            <person name="Kuo A."/>
            <person name="Thoen E."/>
            <person name="Andreopoulos B."/>
            <person name="Lu D."/>
            <person name="Skrede I."/>
            <person name="Drula E."/>
            <person name="Henrissat B."/>
            <person name="Morin E."/>
            <person name="Kohler A."/>
            <person name="Barry K."/>
            <person name="LaButti K."/>
            <person name="Morin E."/>
            <person name="Salamov A."/>
            <person name="Lipzen A."/>
            <person name="Mereny Z."/>
            <person name="Hegedus B."/>
            <person name="Baldrian P."/>
            <person name="Stursova M."/>
            <person name="Weitz H."/>
            <person name="Taylor A."/>
            <person name="Grigoriev I.V."/>
            <person name="Nagy L.G."/>
            <person name="Martin F."/>
            <person name="Kauserud H."/>
        </authorList>
    </citation>
    <scope>NUCLEOTIDE SEQUENCE</scope>
    <source>
        <strain evidence="3">CBHHK182m</strain>
    </source>
</reference>
<dbReference type="Proteomes" id="UP001215598">
    <property type="component" value="Unassembled WGS sequence"/>
</dbReference>
<feature type="compositionally biased region" description="Pro residues" evidence="1">
    <location>
        <begin position="47"/>
        <end position="60"/>
    </location>
</feature>
<dbReference type="InterPro" id="IPR036020">
    <property type="entry name" value="WW_dom_sf"/>
</dbReference>
<dbReference type="PROSITE" id="PS50020">
    <property type="entry name" value="WW_DOMAIN_2"/>
    <property type="match status" value="1"/>
</dbReference>
<proteinExistence type="predicted"/>
<keyword evidence="4" id="KW-1185">Reference proteome</keyword>
<sequence length="632" mass="71182">MADETEILDWDEEDDASRAPFVPTDADEDAVSLGATSDEELDAADPAPAPEALAPPPPSETPETAEITPSKRPSPAPRHGHSGSRSRGERDRERHRDDRERDRDRDGHRERRPHKIMQPITHALPPKPVTTLPALPHGTSHSSSIEATLMAPSSLKDAKDGKPKSTSTPGEGKPKSSVTPNGSTDRDNYKSNTEALPEDWEVRQSRQSTVTANNPNGSTAYFYNTRTNKSTWERPRADSDDRARPRSGDERERDRPHSTRGHHRDGDGPMQIRNSNSSGGHVDSASGANEDDGLSYRDRHYRPEGSGDLASGTPATSIPGNGNISDHNAHRAPPKSPSPPSRGGRGRGRGRADDSRPGNGRWSPPPNNPNSIRSTSASMSSYPEPLGDFNSSKRPPGWNERDRERKYRDSRDSPPNRDQAARIPQDRGDPERERDQRTLQGQGPYSAGRALDDEPRERRGYASRPDERERRDARERDREPRDHRERDPSRDERPRRETDAWPRERERDIPPHQLESRKYDSSYESRKQDGAYGRDAPRNSNSNNSNLTQSQSHPREREPPGHREASMQQRDPPRDRDPQPPTRRDSHRDRDPQPPRSSAHPILSAPSTLTLHPAPLLRLRHSYPFRFRAPWW</sequence>
<organism evidence="3 4">
    <name type="scientific">Mycena metata</name>
    <dbReference type="NCBI Taxonomy" id="1033252"/>
    <lineage>
        <taxon>Eukaryota</taxon>
        <taxon>Fungi</taxon>
        <taxon>Dikarya</taxon>
        <taxon>Basidiomycota</taxon>
        <taxon>Agaricomycotina</taxon>
        <taxon>Agaricomycetes</taxon>
        <taxon>Agaricomycetidae</taxon>
        <taxon>Agaricales</taxon>
        <taxon>Marasmiineae</taxon>
        <taxon>Mycenaceae</taxon>
        <taxon>Mycena</taxon>
    </lineage>
</organism>
<comment type="caution">
    <text evidence="3">The sequence shown here is derived from an EMBL/GenBank/DDBJ whole genome shotgun (WGS) entry which is preliminary data.</text>
</comment>
<feature type="compositionally biased region" description="Polar residues" evidence="1">
    <location>
        <begin position="313"/>
        <end position="326"/>
    </location>
</feature>
<feature type="compositionally biased region" description="Polar residues" evidence="1">
    <location>
        <begin position="205"/>
        <end position="230"/>
    </location>
</feature>
<feature type="region of interest" description="Disordered" evidence="1">
    <location>
        <begin position="1"/>
        <end position="608"/>
    </location>
</feature>
<dbReference type="SMART" id="SM00456">
    <property type="entry name" value="WW"/>
    <property type="match status" value="1"/>
</dbReference>
<feature type="compositionally biased region" description="Basic and acidic residues" evidence="1">
    <location>
        <begin position="86"/>
        <end position="109"/>
    </location>
</feature>
<name>A0AAD7NBU3_9AGAR</name>
<dbReference type="SUPFAM" id="SSF51045">
    <property type="entry name" value="WW domain"/>
    <property type="match status" value="1"/>
</dbReference>
<feature type="compositionally biased region" description="Basic and acidic residues" evidence="1">
    <location>
        <begin position="231"/>
        <end position="257"/>
    </location>
</feature>
<feature type="compositionally biased region" description="Basic and acidic residues" evidence="1">
    <location>
        <begin position="553"/>
        <end position="593"/>
    </location>
</feature>
<evidence type="ECO:0000259" key="2">
    <source>
        <dbReference type="PROSITE" id="PS50020"/>
    </source>
</evidence>
<feature type="compositionally biased region" description="Acidic residues" evidence="1">
    <location>
        <begin position="1"/>
        <end position="15"/>
    </location>
</feature>
<dbReference type="AlphaFoldDB" id="A0AAD7NBU3"/>
<evidence type="ECO:0000313" key="4">
    <source>
        <dbReference type="Proteomes" id="UP001215598"/>
    </source>
</evidence>
<protein>
    <recommendedName>
        <fullName evidence="2">WW domain-containing protein</fullName>
    </recommendedName>
</protein>
<dbReference type="InterPro" id="IPR001202">
    <property type="entry name" value="WW_dom"/>
</dbReference>
<evidence type="ECO:0000313" key="3">
    <source>
        <dbReference type="EMBL" id="KAJ7753734.1"/>
    </source>
</evidence>
<feature type="compositionally biased region" description="Basic and acidic residues" evidence="1">
    <location>
        <begin position="424"/>
        <end position="437"/>
    </location>
</feature>
<gene>
    <name evidence="3" type="ORF">B0H16DRAFT_761828</name>
</gene>
<dbReference type="EMBL" id="JARKIB010000054">
    <property type="protein sequence ID" value="KAJ7753734.1"/>
    <property type="molecule type" value="Genomic_DNA"/>
</dbReference>
<accession>A0AAD7NBU3</accession>
<feature type="compositionally biased region" description="Basic and acidic residues" evidence="1">
    <location>
        <begin position="450"/>
        <end position="529"/>
    </location>
</feature>
<feature type="compositionally biased region" description="Basic and acidic residues" evidence="1">
    <location>
        <begin position="294"/>
        <end position="305"/>
    </location>
</feature>
<dbReference type="Gene3D" id="2.20.70.10">
    <property type="match status" value="1"/>
</dbReference>